<sequence>MLAVSRYYLALLGHSQRYLPALLAYLALCVILYSDPTSPPLPLYGVSGGALMVVACWLTIALLDIEDPVQVLVTLSNAGGRRMTIGGALLTVSGCSAVLTLVTLGWSAVKPWQLHWGALGVGLLTHLACALLGIAIGLPCSRLLVSRIGWTVLSAVLVLGVVLLGKWVPLAHPLLQALMNGAAYGGPLALAVVTSVVAVLVSATVVGRLAARRS</sequence>
<dbReference type="STRING" id="394193.SAMN04489732_11815"/>
<dbReference type="EMBL" id="FOEF01000018">
    <property type="protein sequence ID" value="SEP51922.1"/>
    <property type="molecule type" value="Genomic_DNA"/>
</dbReference>
<evidence type="ECO:0008006" key="4">
    <source>
        <dbReference type="Google" id="ProtNLM"/>
    </source>
</evidence>
<name>A0A1H8YIP4_9PSEU</name>
<keyword evidence="3" id="KW-1185">Reference proteome</keyword>
<keyword evidence="1" id="KW-1133">Transmembrane helix</keyword>
<feature type="transmembrane region" description="Helical" evidence="1">
    <location>
        <begin position="41"/>
        <end position="63"/>
    </location>
</feature>
<dbReference type="Proteomes" id="UP000198582">
    <property type="component" value="Unassembled WGS sequence"/>
</dbReference>
<accession>A0A1H8YIP4</accession>
<evidence type="ECO:0000313" key="3">
    <source>
        <dbReference type="Proteomes" id="UP000198582"/>
    </source>
</evidence>
<feature type="transmembrane region" description="Helical" evidence="1">
    <location>
        <begin position="188"/>
        <end position="211"/>
    </location>
</feature>
<dbReference type="AlphaFoldDB" id="A0A1H8YIP4"/>
<evidence type="ECO:0000256" key="1">
    <source>
        <dbReference type="SAM" id="Phobius"/>
    </source>
</evidence>
<protein>
    <recommendedName>
        <fullName evidence="4">ABC-2 type transport system permease protein</fullName>
    </recommendedName>
</protein>
<proteinExistence type="predicted"/>
<dbReference type="RefSeq" id="WP_091624410.1">
    <property type="nucleotide sequence ID" value="NZ_FOEF01000018.1"/>
</dbReference>
<feature type="transmembrane region" description="Helical" evidence="1">
    <location>
        <begin position="114"/>
        <end position="136"/>
    </location>
</feature>
<evidence type="ECO:0000313" key="2">
    <source>
        <dbReference type="EMBL" id="SEP51922.1"/>
    </source>
</evidence>
<feature type="transmembrane region" description="Helical" evidence="1">
    <location>
        <begin position="148"/>
        <end position="168"/>
    </location>
</feature>
<keyword evidence="1" id="KW-0472">Membrane</keyword>
<feature type="transmembrane region" description="Helical" evidence="1">
    <location>
        <begin position="84"/>
        <end position="108"/>
    </location>
</feature>
<keyword evidence="1" id="KW-0812">Transmembrane</keyword>
<dbReference type="OrthoDB" id="4337269at2"/>
<gene>
    <name evidence="2" type="ORF">SAMN04489732_11815</name>
</gene>
<organism evidence="2 3">
    <name type="scientific">Amycolatopsis saalfeldensis</name>
    <dbReference type="NCBI Taxonomy" id="394193"/>
    <lineage>
        <taxon>Bacteria</taxon>
        <taxon>Bacillati</taxon>
        <taxon>Actinomycetota</taxon>
        <taxon>Actinomycetes</taxon>
        <taxon>Pseudonocardiales</taxon>
        <taxon>Pseudonocardiaceae</taxon>
        <taxon>Amycolatopsis</taxon>
    </lineage>
</organism>
<reference evidence="2 3" key="1">
    <citation type="submission" date="2016-10" db="EMBL/GenBank/DDBJ databases">
        <authorList>
            <person name="de Groot N.N."/>
        </authorList>
    </citation>
    <scope>NUCLEOTIDE SEQUENCE [LARGE SCALE GENOMIC DNA]</scope>
    <source>
        <strain evidence="2 3">DSM 44993</strain>
    </source>
</reference>